<dbReference type="AlphaFoldDB" id="A0A811SER3"/>
<feature type="region of interest" description="Disordered" evidence="1">
    <location>
        <begin position="216"/>
        <end position="243"/>
    </location>
</feature>
<proteinExistence type="predicted"/>
<feature type="compositionally biased region" description="Polar residues" evidence="1">
    <location>
        <begin position="185"/>
        <end position="196"/>
    </location>
</feature>
<accession>A0A811SER3</accession>
<feature type="compositionally biased region" description="Polar residues" evidence="1">
    <location>
        <begin position="232"/>
        <end position="243"/>
    </location>
</feature>
<evidence type="ECO:0000313" key="3">
    <source>
        <dbReference type="Proteomes" id="UP000604825"/>
    </source>
</evidence>
<evidence type="ECO:0000256" key="1">
    <source>
        <dbReference type="SAM" id="MobiDB-lite"/>
    </source>
</evidence>
<organism evidence="2 3">
    <name type="scientific">Miscanthus lutarioriparius</name>
    <dbReference type="NCBI Taxonomy" id="422564"/>
    <lineage>
        <taxon>Eukaryota</taxon>
        <taxon>Viridiplantae</taxon>
        <taxon>Streptophyta</taxon>
        <taxon>Embryophyta</taxon>
        <taxon>Tracheophyta</taxon>
        <taxon>Spermatophyta</taxon>
        <taxon>Magnoliopsida</taxon>
        <taxon>Liliopsida</taxon>
        <taxon>Poales</taxon>
        <taxon>Poaceae</taxon>
        <taxon>PACMAD clade</taxon>
        <taxon>Panicoideae</taxon>
        <taxon>Andropogonodae</taxon>
        <taxon>Andropogoneae</taxon>
        <taxon>Saccharinae</taxon>
        <taxon>Miscanthus</taxon>
    </lineage>
</organism>
<reference evidence="2" key="1">
    <citation type="submission" date="2020-10" db="EMBL/GenBank/DDBJ databases">
        <authorList>
            <person name="Han B."/>
            <person name="Lu T."/>
            <person name="Zhao Q."/>
            <person name="Huang X."/>
            <person name="Zhao Y."/>
        </authorList>
    </citation>
    <scope>NUCLEOTIDE SEQUENCE</scope>
</reference>
<dbReference type="EMBL" id="CAJGYO010000019">
    <property type="protein sequence ID" value="CAD6339315.1"/>
    <property type="molecule type" value="Genomic_DNA"/>
</dbReference>
<comment type="caution">
    <text evidence="2">The sequence shown here is derived from an EMBL/GenBank/DDBJ whole genome shotgun (WGS) entry which is preliminary data.</text>
</comment>
<dbReference type="Proteomes" id="UP000604825">
    <property type="component" value="Unassembled WGS sequence"/>
</dbReference>
<evidence type="ECO:0000313" key="2">
    <source>
        <dbReference type="EMBL" id="CAD6339315.1"/>
    </source>
</evidence>
<feature type="region of interest" description="Disordered" evidence="1">
    <location>
        <begin position="1"/>
        <end position="22"/>
    </location>
</feature>
<gene>
    <name evidence="2" type="ORF">NCGR_LOCUS63413</name>
</gene>
<keyword evidence="3" id="KW-1185">Reference proteome</keyword>
<name>A0A811SER3_9POAL</name>
<feature type="region of interest" description="Disordered" evidence="1">
    <location>
        <begin position="165"/>
        <end position="201"/>
    </location>
</feature>
<protein>
    <submittedName>
        <fullName evidence="2">Uncharacterized protein</fullName>
    </submittedName>
</protein>
<sequence length="301" mass="32940">MGGNNGAATDKGDKNNPFNEANMIFPQNMYELPDELRQKLQAKLDADVKAFLESCTKNRHDKVTQFREPIYGDATTSTSSGAREKGDGKAKYDEEVNIDACPNHANFAQKLIDERKLHNNNLQHLSNLLQARTDKLEGKTTDCDQSGAVQQPQFGMPLNFYENQTSHASASQFQSAPSASETDKASQSGASTSTHTGAGAQSLGRALRTDYGASTNRASAGHNVLPNPPKSPSQIPTFNVTPNAPTTDFDDALNRFKDELAKSLESSLGVQLKSIRNTYQKSYHSTYAFMKAPDGWRIPDF</sequence>
<feature type="compositionally biased region" description="Low complexity" evidence="1">
    <location>
        <begin position="165"/>
        <end position="180"/>
    </location>
</feature>